<dbReference type="Pfam" id="PF00296">
    <property type="entry name" value="Bac_luciferase"/>
    <property type="match status" value="1"/>
</dbReference>
<reference evidence="2" key="2">
    <citation type="submission" date="2020-09" db="EMBL/GenBank/DDBJ databases">
        <authorList>
            <person name="Sun Q."/>
            <person name="Ohkuma M."/>
        </authorList>
    </citation>
    <scope>NUCLEOTIDE SEQUENCE</scope>
    <source>
        <strain evidence="2">JCM 3086</strain>
    </source>
</reference>
<accession>A0A917L3G0</accession>
<gene>
    <name evidence="2" type="ORF">GCM10010121_062590</name>
</gene>
<dbReference type="InterPro" id="IPR011251">
    <property type="entry name" value="Luciferase-like_dom"/>
</dbReference>
<evidence type="ECO:0000313" key="2">
    <source>
        <dbReference type="EMBL" id="GGJ42836.1"/>
    </source>
</evidence>
<reference evidence="2" key="1">
    <citation type="journal article" date="2014" name="Int. J. Syst. Evol. Microbiol.">
        <title>Complete genome sequence of Corynebacterium casei LMG S-19264T (=DSM 44701T), isolated from a smear-ripened cheese.</title>
        <authorList>
            <consortium name="US DOE Joint Genome Institute (JGI-PGF)"/>
            <person name="Walter F."/>
            <person name="Albersmeier A."/>
            <person name="Kalinowski J."/>
            <person name="Ruckert C."/>
        </authorList>
    </citation>
    <scope>NUCLEOTIDE SEQUENCE</scope>
    <source>
        <strain evidence="2">JCM 3086</strain>
    </source>
</reference>
<keyword evidence="3" id="KW-1185">Reference proteome</keyword>
<feature type="domain" description="Luciferase-like" evidence="1">
    <location>
        <begin position="38"/>
        <end position="329"/>
    </location>
</feature>
<dbReference type="PANTHER" id="PTHR30137">
    <property type="entry name" value="LUCIFERASE-LIKE MONOOXYGENASE"/>
    <property type="match status" value="1"/>
</dbReference>
<protein>
    <submittedName>
        <fullName evidence="2">Luciferase</fullName>
    </submittedName>
</protein>
<evidence type="ECO:0000313" key="3">
    <source>
        <dbReference type="Proteomes" id="UP000657574"/>
    </source>
</evidence>
<dbReference type="Proteomes" id="UP000657574">
    <property type="component" value="Unassembled WGS sequence"/>
</dbReference>
<comment type="caution">
    <text evidence="2">The sequence shown here is derived from an EMBL/GenBank/DDBJ whole genome shotgun (WGS) entry which is preliminary data.</text>
</comment>
<name>A0A917L3G0_9ACTN</name>
<dbReference type="InterPro" id="IPR036661">
    <property type="entry name" value="Luciferase-like_sf"/>
</dbReference>
<evidence type="ECO:0000259" key="1">
    <source>
        <dbReference type="Pfam" id="PF00296"/>
    </source>
</evidence>
<dbReference type="GO" id="GO:0016705">
    <property type="term" value="F:oxidoreductase activity, acting on paired donors, with incorporation or reduction of molecular oxygen"/>
    <property type="evidence" value="ECO:0007669"/>
    <property type="project" value="InterPro"/>
</dbReference>
<dbReference type="Gene3D" id="3.20.20.30">
    <property type="entry name" value="Luciferase-like domain"/>
    <property type="match status" value="1"/>
</dbReference>
<dbReference type="PANTHER" id="PTHR30137:SF6">
    <property type="entry name" value="LUCIFERASE-LIKE MONOOXYGENASE"/>
    <property type="match status" value="1"/>
</dbReference>
<dbReference type="RefSeq" id="WP_189314636.1">
    <property type="nucleotide sequence ID" value="NZ_BMQA01000027.1"/>
</dbReference>
<dbReference type="GO" id="GO:0005829">
    <property type="term" value="C:cytosol"/>
    <property type="evidence" value="ECO:0007669"/>
    <property type="project" value="TreeGrafter"/>
</dbReference>
<organism evidence="2 3">
    <name type="scientific">Streptomyces brasiliensis</name>
    <dbReference type="NCBI Taxonomy" id="1954"/>
    <lineage>
        <taxon>Bacteria</taxon>
        <taxon>Bacillati</taxon>
        <taxon>Actinomycetota</taxon>
        <taxon>Actinomycetes</taxon>
        <taxon>Kitasatosporales</taxon>
        <taxon>Streptomycetaceae</taxon>
        <taxon>Streptomyces</taxon>
    </lineage>
</organism>
<dbReference type="AlphaFoldDB" id="A0A917L3G0"/>
<dbReference type="SUPFAM" id="SSF51679">
    <property type="entry name" value="Bacterial luciferase-like"/>
    <property type="match status" value="1"/>
</dbReference>
<dbReference type="InterPro" id="IPR050766">
    <property type="entry name" value="Bact_Lucif_Oxidored"/>
</dbReference>
<proteinExistence type="predicted"/>
<dbReference type="EMBL" id="BMQA01000027">
    <property type="protein sequence ID" value="GGJ42836.1"/>
    <property type="molecule type" value="Genomic_DNA"/>
</dbReference>
<sequence length="362" mass="39678">MTAIADDSKSLKFIHQYGVGLHSDDKDADFLTPAWQKRQIDEFIDFAQMAEDLGYDGLSVAEHHTVRYTCPSPHLLLAAAAMKTSRIRLSTAVTLLPFYGGPIRVAEEAGMLDLLSNGRFELGIGRGTPNEARIALGRGLSDVEFREAWQEHLDVVKLALTEEDFTYHGKHIRIEQPTTLGARPIQENFPVWLAATSLESSEAAGRMGWGLMRNFGSEEEHRTAFEAYAKTSVDSGFAVDKGNMMIERFIAIGETPAEVDRSLDAMSRAFGGFVALYARAGRTVPDNDGEFAIAKDAPAKQKGRPAIAIVGTPDEVIEQLATALDETGAGRLLVEAFEPQQSELFAREVMPALKEIYASRNA</sequence>